<accession>A0A0N5ASG2</accession>
<evidence type="ECO:0000313" key="3">
    <source>
        <dbReference type="WBParaSite" id="SMUV_0000772601-mRNA-1"/>
    </source>
</evidence>
<keyword evidence="2" id="KW-1185">Reference proteome</keyword>
<reference evidence="3" key="1">
    <citation type="submission" date="2017-02" db="UniProtKB">
        <authorList>
            <consortium name="WormBaseParasite"/>
        </authorList>
    </citation>
    <scope>IDENTIFICATION</scope>
</reference>
<dbReference type="WBParaSite" id="SMUV_0000772601-mRNA-1">
    <property type="protein sequence ID" value="SMUV_0000772601-mRNA-1"/>
    <property type="gene ID" value="SMUV_0000772601"/>
</dbReference>
<evidence type="ECO:0000313" key="2">
    <source>
        <dbReference type="Proteomes" id="UP000046393"/>
    </source>
</evidence>
<feature type="region of interest" description="Disordered" evidence="1">
    <location>
        <begin position="1"/>
        <end position="33"/>
    </location>
</feature>
<feature type="compositionally biased region" description="Basic and acidic residues" evidence="1">
    <location>
        <begin position="21"/>
        <end position="30"/>
    </location>
</feature>
<dbReference type="Proteomes" id="UP000046393">
    <property type="component" value="Unplaced"/>
</dbReference>
<proteinExistence type="predicted"/>
<protein>
    <submittedName>
        <fullName evidence="3">Uncharacterized protein</fullName>
    </submittedName>
</protein>
<name>A0A0N5ASG2_9BILA</name>
<sequence>MDSGVSHKSVEENTSIEYQAEDTKAREKPPEASCCLHETDTSRKIMLNFVHPRSAWLSEQTLAYKYDDPDHPRWKPENFFGYYSP</sequence>
<organism evidence="2 3">
    <name type="scientific">Syphacia muris</name>
    <dbReference type="NCBI Taxonomy" id="451379"/>
    <lineage>
        <taxon>Eukaryota</taxon>
        <taxon>Metazoa</taxon>
        <taxon>Ecdysozoa</taxon>
        <taxon>Nematoda</taxon>
        <taxon>Chromadorea</taxon>
        <taxon>Rhabditida</taxon>
        <taxon>Spirurina</taxon>
        <taxon>Oxyuridomorpha</taxon>
        <taxon>Oxyuroidea</taxon>
        <taxon>Oxyuridae</taxon>
        <taxon>Syphacia</taxon>
    </lineage>
</organism>
<evidence type="ECO:0000256" key="1">
    <source>
        <dbReference type="SAM" id="MobiDB-lite"/>
    </source>
</evidence>
<dbReference type="AlphaFoldDB" id="A0A0N5ASG2"/>